<dbReference type="CDD" id="cd00038">
    <property type="entry name" value="CAP_ED"/>
    <property type="match status" value="1"/>
</dbReference>
<name>A0AAE0F9K3_9CHLO</name>
<comment type="subcellular location">
    <subcellularLocation>
        <location evidence="1">Membrane</location>
        <topology evidence="1">Multi-pass membrane protein</topology>
    </subcellularLocation>
</comment>
<evidence type="ECO:0000313" key="16">
    <source>
        <dbReference type="Proteomes" id="UP001190700"/>
    </source>
</evidence>
<sequence>MEGPFRAAAAAARNVLLQGPVQQKREGFFQKLVLHPNSGIVRVWDFCLLFLLTFTAFVTPVEVAFIESEDGGTGLFVLNTVIDLCFLFDILLNFFTGYYTGDELVMDAGKIRYHYIRTWFPLDLCTSIPYQLLATFSNSQALERLSITRILKLVRLAKALRVMQASIIIQRLQTKFAINYTLLRLAQFLLGSVTVMHWMACAFYMLGTLQPESWIQEDARRWVDFYELEGSAFSTKYFASLYWSAMTVCTIGYGDIVPQTTFERAFGILCMFVGASFFSYILGAVSGIMSELSASKTNFRRLMDELNNFMSHKHVNNDLRIKLREFFRFKSKYRSMRESHKLLSEMSPKLRCDVAYWVYHEDLQQCPFFRPTRAHADFSDYQCFVRYRFLCEVAVKLHEETYSPSEYICVRHTQGKAASKLYVLHKGLVVSKGLMVIRRGDFGEDALYSKDLRRFSALTLTFVVVFALYHEDLMKVLGSCPEVWKILRRNMSRRIMRERLLHYAHQTLAVKYEEENSRAKPRSSWDRIFGVYEEVATIRNFVLCQRSTLHSAARTIQRHVRTRIARNMLKRLLKEEQSAERRINEKVTALVARQRTGSLGASLPQDVPPDQLMFMIMKQVGKLEESASNTDDRMKSLEKQMASQKEAMIELKQILLSVQNRIFGDSVAFP</sequence>
<dbReference type="Gene3D" id="2.60.120.10">
    <property type="entry name" value="Jelly Rolls"/>
    <property type="match status" value="1"/>
</dbReference>
<dbReference type="GO" id="GO:0005886">
    <property type="term" value="C:plasma membrane"/>
    <property type="evidence" value="ECO:0007669"/>
    <property type="project" value="TreeGrafter"/>
</dbReference>
<feature type="transmembrane region" description="Helical" evidence="13">
    <location>
        <begin position="185"/>
        <end position="206"/>
    </location>
</feature>
<dbReference type="Proteomes" id="UP001190700">
    <property type="component" value="Unassembled WGS sequence"/>
</dbReference>
<evidence type="ECO:0000256" key="7">
    <source>
        <dbReference type="ARBA" id="ARBA00022958"/>
    </source>
</evidence>
<proteinExistence type="predicted"/>
<evidence type="ECO:0000256" key="13">
    <source>
        <dbReference type="SAM" id="Phobius"/>
    </source>
</evidence>
<accession>A0AAE0F9K3</accession>
<evidence type="ECO:0000256" key="2">
    <source>
        <dbReference type="ARBA" id="ARBA00022448"/>
    </source>
</evidence>
<dbReference type="InterPro" id="IPR005821">
    <property type="entry name" value="Ion_trans_dom"/>
</dbReference>
<dbReference type="InterPro" id="IPR000595">
    <property type="entry name" value="cNMP-bd_dom"/>
</dbReference>
<keyword evidence="2" id="KW-0813">Transport</keyword>
<protein>
    <recommendedName>
        <fullName evidence="14">Cyclic nucleotide-binding domain-containing protein</fullName>
    </recommendedName>
</protein>
<dbReference type="InterPro" id="IPR050818">
    <property type="entry name" value="KCNH_animal-type"/>
</dbReference>
<dbReference type="InterPro" id="IPR003938">
    <property type="entry name" value="K_chnl_volt-dep_EAG/ELK/ERG"/>
</dbReference>
<dbReference type="EMBL" id="LGRX02022517">
    <property type="protein sequence ID" value="KAK3255524.1"/>
    <property type="molecule type" value="Genomic_DNA"/>
</dbReference>
<feature type="transmembrane region" description="Helical" evidence="13">
    <location>
        <begin position="72"/>
        <end position="92"/>
    </location>
</feature>
<dbReference type="Gene3D" id="1.10.287.630">
    <property type="entry name" value="Helix hairpin bin"/>
    <property type="match status" value="1"/>
</dbReference>
<dbReference type="Pfam" id="PF00520">
    <property type="entry name" value="Ion_trans"/>
    <property type="match status" value="1"/>
</dbReference>
<dbReference type="InterPro" id="IPR014710">
    <property type="entry name" value="RmlC-like_jellyroll"/>
</dbReference>
<feature type="transmembrane region" description="Helical" evidence="13">
    <location>
        <begin position="237"/>
        <end position="254"/>
    </location>
</feature>
<evidence type="ECO:0000256" key="1">
    <source>
        <dbReference type="ARBA" id="ARBA00004141"/>
    </source>
</evidence>
<keyword evidence="12" id="KW-0175">Coiled coil</keyword>
<keyword evidence="4 13" id="KW-0812">Transmembrane</keyword>
<dbReference type="FunFam" id="1.10.287.70:FF:000123">
    <property type="entry name" value="Potassium channel KAT3"/>
    <property type="match status" value="1"/>
</dbReference>
<dbReference type="InterPro" id="IPR018490">
    <property type="entry name" value="cNMP-bd_dom_sf"/>
</dbReference>
<keyword evidence="7" id="KW-0630">Potassium</keyword>
<keyword evidence="16" id="KW-1185">Reference proteome</keyword>
<dbReference type="GO" id="GO:0005249">
    <property type="term" value="F:voltage-gated potassium channel activity"/>
    <property type="evidence" value="ECO:0007669"/>
    <property type="project" value="InterPro"/>
</dbReference>
<dbReference type="PRINTS" id="PR01463">
    <property type="entry name" value="EAGCHANLFMLY"/>
</dbReference>
<evidence type="ECO:0000256" key="6">
    <source>
        <dbReference type="ARBA" id="ARBA00022882"/>
    </source>
</evidence>
<evidence type="ECO:0000256" key="3">
    <source>
        <dbReference type="ARBA" id="ARBA00022538"/>
    </source>
</evidence>
<evidence type="ECO:0000256" key="10">
    <source>
        <dbReference type="ARBA" id="ARBA00023136"/>
    </source>
</evidence>
<keyword evidence="3" id="KW-0633">Potassium transport</keyword>
<dbReference type="SUPFAM" id="SSF51206">
    <property type="entry name" value="cAMP-binding domain-like"/>
    <property type="match status" value="1"/>
</dbReference>
<feature type="transmembrane region" description="Helical" evidence="13">
    <location>
        <begin position="46"/>
        <end position="66"/>
    </location>
</feature>
<dbReference type="PANTHER" id="PTHR10217:SF435">
    <property type="entry name" value="POTASSIUM VOLTAGE-GATED CHANNEL PROTEIN EAG"/>
    <property type="match status" value="1"/>
</dbReference>
<evidence type="ECO:0000256" key="4">
    <source>
        <dbReference type="ARBA" id="ARBA00022692"/>
    </source>
</evidence>
<comment type="caution">
    <text evidence="15">The sequence shown here is derived from an EMBL/GenBank/DDBJ whole genome shotgun (WGS) entry which is preliminary data.</text>
</comment>
<dbReference type="GO" id="GO:0042391">
    <property type="term" value="P:regulation of membrane potential"/>
    <property type="evidence" value="ECO:0007669"/>
    <property type="project" value="TreeGrafter"/>
</dbReference>
<keyword evidence="8 13" id="KW-1133">Transmembrane helix</keyword>
<feature type="coiled-coil region" evidence="12">
    <location>
        <begin position="620"/>
        <end position="654"/>
    </location>
</feature>
<dbReference type="PANTHER" id="PTHR10217">
    <property type="entry name" value="VOLTAGE AND LIGAND GATED POTASSIUM CHANNEL"/>
    <property type="match status" value="1"/>
</dbReference>
<dbReference type="SUPFAM" id="SSF81324">
    <property type="entry name" value="Voltage-gated potassium channels"/>
    <property type="match status" value="1"/>
</dbReference>
<dbReference type="GO" id="GO:0034702">
    <property type="term" value="C:monoatomic ion channel complex"/>
    <property type="evidence" value="ECO:0007669"/>
    <property type="project" value="UniProtKB-KW"/>
</dbReference>
<dbReference type="PROSITE" id="PS50096">
    <property type="entry name" value="IQ"/>
    <property type="match status" value="1"/>
</dbReference>
<dbReference type="Gene3D" id="1.10.287.70">
    <property type="match status" value="1"/>
</dbReference>
<gene>
    <name evidence="15" type="ORF">CYMTET_35297</name>
</gene>
<feature type="transmembrane region" description="Helical" evidence="13">
    <location>
        <begin position="266"/>
        <end position="289"/>
    </location>
</feature>
<evidence type="ECO:0000256" key="8">
    <source>
        <dbReference type="ARBA" id="ARBA00022989"/>
    </source>
</evidence>
<dbReference type="AlphaFoldDB" id="A0AAE0F9K3"/>
<organism evidence="15 16">
    <name type="scientific">Cymbomonas tetramitiformis</name>
    <dbReference type="NCBI Taxonomy" id="36881"/>
    <lineage>
        <taxon>Eukaryota</taxon>
        <taxon>Viridiplantae</taxon>
        <taxon>Chlorophyta</taxon>
        <taxon>Pyramimonadophyceae</taxon>
        <taxon>Pyramimonadales</taxon>
        <taxon>Pyramimonadaceae</taxon>
        <taxon>Cymbomonas</taxon>
    </lineage>
</organism>
<evidence type="ECO:0000313" key="15">
    <source>
        <dbReference type="EMBL" id="KAK3255524.1"/>
    </source>
</evidence>
<keyword evidence="10 13" id="KW-0472">Membrane</keyword>
<feature type="domain" description="Cyclic nucleotide-binding" evidence="14">
    <location>
        <begin position="414"/>
        <end position="494"/>
    </location>
</feature>
<evidence type="ECO:0000256" key="5">
    <source>
        <dbReference type="ARBA" id="ARBA00022826"/>
    </source>
</evidence>
<dbReference type="PROSITE" id="PS50042">
    <property type="entry name" value="CNMP_BINDING_3"/>
    <property type="match status" value="1"/>
</dbReference>
<keyword evidence="11" id="KW-0407">Ion channel</keyword>
<evidence type="ECO:0000256" key="9">
    <source>
        <dbReference type="ARBA" id="ARBA00023065"/>
    </source>
</evidence>
<evidence type="ECO:0000259" key="14">
    <source>
        <dbReference type="PROSITE" id="PS50042"/>
    </source>
</evidence>
<keyword evidence="9" id="KW-0406">Ion transport</keyword>
<evidence type="ECO:0000256" key="12">
    <source>
        <dbReference type="SAM" id="Coils"/>
    </source>
</evidence>
<reference evidence="15 16" key="1">
    <citation type="journal article" date="2015" name="Genome Biol. Evol.">
        <title>Comparative Genomics of a Bacterivorous Green Alga Reveals Evolutionary Causalities and Consequences of Phago-Mixotrophic Mode of Nutrition.</title>
        <authorList>
            <person name="Burns J.A."/>
            <person name="Paasch A."/>
            <person name="Narechania A."/>
            <person name="Kim E."/>
        </authorList>
    </citation>
    <scope>NUCLEOTIDE SEQUENCE [LARGE SCALE GENOMIC DNA]</scope>
    <source>
        <strain evidence="15 16">PLY_AMNH</strain>
    </source>
</reference>
<keyword evidence="5" id="KW-0631">Potassium channel</keyword>
<evidence type="ECO:0000256" key="11">
    <source>
        <dbReference type="ARBA" id="ARBA00023303"/>
    </source>
</evidence>
<keyword evidence="6" id="KW-0851">Voltage-gated channel</keyword>